<feature type="non-terminal residue" evidence="1">
    <location>
        <position position="33"/>
    </location>
</feature>
<accession>A0A401TJR5</accession>
<evidence type="ECO:0000313" key="2">
    <source>
        <dbReference type="Proteomes" id="UP000287033"/>
    </source>
</evidence>
<dbReference type="Proteomes" id="UP000287033">
    <property type="component" value="Unassembled WGS sequence"/>
</dbReference>
<organism evidence="1 2">
    <name type="scientific">Chiloscyllium punctatum</name>
    <name type="common">Brownbanded bambooshark</name>
    <name type="synonym">Hemiscyllium punctatum</name>
    <dbReference type="NCBI Taxonomy" id="137246"/>
    <lineage>
        <taxon>Eukaryota</taxon>
        <taxon>Metazoa</taxon>
        <taxon>Chordata</taxon>
        <taxon>Craniata</taxon>
        <taxon>Vertebrata</taxon>
        <taxon>Chondrichthyes</taxon>
        <taxon>Elasmobranchii</taxon>
        <taxon>Galeomorphii</taxon>
        <taxon>Galeoidea</taxon>
        <taxon>Orectolobiformes</taxon>
        <taxon>Hemiscylliidae</taxon>
        <taxon>Chiloscyllium</taxon>
    </lineage>
</organism>
<keyword evidence="2" id="KW-1185">Reference proteome</keyword>
<dbReference type="AlphaFoldDB" id="A0A401TJR5"/>
<reference evidence="1 2" key="1">
    <citation type="journal article" date="2018" name="Nat. Ecol. Evol.">
        <title>Shark genomes provide insights into elasmobranch evolution and the origin of vertebrates.</title>
        <authorList>
            <person name="Hara Y"/>
            <person name="Yamaguchi K"/>
            <person name="Onimaru K"/>
            <person name="Kadota M"/>
            <person name="Koyanagi M"/>
            <person name="Keeley SD"/>
            <person name="Tatsumi K"/>
            <person name="Tanaka K"/>
            <person name="Motone F"/>
            <person name="Kageyama Y"/>
            <person name="Nozu R"/>
            <person name="Adachi N"/>
            <person name="Nishimura O"/>
            <person name="Nakagawa R"/>
            <person name="Tanegashima C"/>
            <person name="Kiyatake I"/>
            <person name="Matsumoto R"/>
            <person name="Murakumo K"/>
            <person name="Nishida K"/>
            <person name="Terakita A"/>
            <person name="Kuratani S"/>
            <person name="Sato K"/>
            <person name="Hyodo S Kuraku.S."/>
        </authorList>
    </citation>
    <scope>NUCLEOTIDE SEQUENCE [LARGE SCALE GENOMIC DNA]</scope>
</reference>
<proteinExistence type="predicted"/>
<sequence length="33" mass="3414">MTSSATRLPDAASLAVLDRLDPASVDQELVSAL</sequence>
<comment type="caution">
    <text evidence="1">The sequence shown here is derived from an EMBL/GenBank/DDBJ whole genome shotgun (WGS) entry which is preliminary data.</text>
</comment>
<evidence type="ECO:0000313" key="1">
    <source>
        <dbReference type="EMBL" id="GCC42889.1"/>
    </source>
</evidence>
<name>A0A401TJR5_CHIPU</name>
<protein>
    <submittedName>
        <fullName evidence="1">Uncharacterized protein</fullName>
    </submittedName>
</protein>
<gene>
    <name evidence="1" type="ORF">chiPu_0027151</name>
</gene>
<dbReference type="EMBL" id="BEZZ01096382">
    <property type="protein sequence ID" value="GCC42889.1"/>
    <property type="molecule type" value="Genomic_DNA"/>
</dbReference>